<evidence type="ECO:0000256" key="1">
    <source>
        <dbReference type="SAM" id="MobiDB-lite"/>
    </source>
</evidence>
<keyword evidence="3" id="KW-1185">Reference proteome</keyword>
<feature type="region of interest" description="Disordered" evidence="1">
    <location>
        <begin position="60"/>
        <end position="81"/>
    </location>
</feature>
<evidence type="ECO:0000313" key="4">
    <source>
        <dbReference type="WBParaSite" id="L893_g17826.t1"/>
    </source>
</evidence>
<sequence>MLLKCLTLCLLVFLALAKPSDNRLKEFVCHPPCPYKTTCQPFIYHGEIRRWCDVPKAKVEPFPDHADTNPEPGSNVGNDYH</sequence>
<reference evidence="4" key="1">
    <citation type="submission" date="2016-11" db="UniProtKB">
        <authorList>
            <consortium name="WormBaseParasite"/>
        </authorList>
    </citation>
    <scope>IDENTIFICATION</scope>
</reference>
<proteinExistence type="predicted"/>
<feature type="compositionally biased region" description="Polar residues" evidence="1">
    <location>
        <begin position="71"/>
        <end position="81"/>
    </location>
</feature>
<accession>A0A1I7YM68</accession>
<organism evidence="3 4">
    <name type="scientific">Steinernema glaseri</name>
    <dbReference type="NCBI Taxonomy" id="37863"/>
    <lineage>
        <taxon>Eukaryota</taxon>
        <taxon>Metazoa</taxon>
        <taxon>Ecdysozoa</taxon>
        <taxon>Nematoda</taxon>
        <taxon>Chromadorea</taxon>
        <taxon>Rhabditida</taxon>
        <taxon>Tylenchina</taxon>
        <taxon>Panagrolaimomorpha</taxon>
        <taxon>Strongyloidoidea</taxon>
        <taxon>Steinernematidae</taxon>
        <taxon>Steinernema</taxon>
    </lineage>
</organism>
<feature type="signal peptide" evidence="2">
    <location>
        <begin position="1"/>
        <end position="17"/>
    </location>
</feature>
<dbReference type="AlphaFoldDB" id="A0A1I7YM68"/>
<dbReference type="Proteomes" id="UP000095287">
    <property type="component" value="Unplaced"/>
</dbReference>
<evidence type="ECO:0000313" key="3">
    <source>
        <dbReference type="Proteomes" id="UP000095287"/>
    </source>
</evidence>
<evidence type="ECO:0000256" key="2">
    <source>
        <dbReference type="SAM" id="SignalP"/>
    </source>
</evidence>
<protein>
    <submittedName>
        <fullName evidence="4">Chitin-binding type-2 domain-containing protein</fullName>
    </submittedName>
</protein>
<keyword evidence="2" id="KW-0732">Signal</keyword>
<feature type="chain" id="PRO_5009312328" evidence="2">
    <location>
        <begin position="18"/>
        <end position="81"/>
    </location>
</feature>
<dbReference type="WBParaSite" id="L893_g17826.t1">
    <property type="protein sequence ID" value="L893_g17826.t1"/>
    <property type="gene ID" value="L893_g17826"/>
</dbReference>
<name>A0A1I7YM68_9BILA</name>